<dbReference type="OrthoDB" id="4871813at2"/>
<evidence type="ECO:0000256" key="3">
    <source>
        <dbReference type="ARBA" id="ARBA00022692"/>
    </source>
</evidence>
<evidence type="ECO:0000313" key="8">
    <source>
        <dbReference type="EMBL" id="TQL75870.1"/>
    </source>
</evidence>
<keyword evidence="9" id="KW-1185">Reference proteome</keyword>
<evidence type="ECO:0000259" key="7">
    <source>
        <dbReference type="Pfam" id="PF02687"/>
    </source>
</evidence>
<evidence type="ECO:0000256" key="6">
    <source>
        <dbReference type="SAM" id="Phobius"/>
    </source>
</evidence>
<feature type="transmembrane region" description="Helical" evidence="6">
    <location>
        <begin position="577"/>
        <end position="600"/>
    </location>
</feature>
<dbReference type="RefSeq" id="WP_142036423.1">
    <property type="nucleotide sequence ID" value="NZ_JBHTGS010000001.1"/>
</dbReference>
<feature type="transmembrane region" description="Helical" evidence="6">
    <location>
        <begin position="190"/>
        <end position="215"/>
    </location>
</feature>
<keyword evidence="2" id="KW-1003">Cell membrane</keyword>
<reference evidence="8 9" key="1">
    <citation type="submission" date="2019-06" db="EMBL/GenBank/DDBJ databases">
        <title>Sequencing the genomes of 1000 actinobacteria strains.</title>
        <authorList>
            <person name="Klenk H.-P."/>
        </authorList>
    </citation>
    <scope>NUCLEOTIDE SEQUENCE [LARGE SCALE GENOMIC DNA]</scope>
    <source>
        <strain evidence="8 9">DSM 45928</strain>
    </source>
</reference>
<feature type="transmembrane region" description="Helical" evidence="6">
    <location>
        <begin position="406"/>
        <end position="428"/>
    </location>
</feature>
<feature type="domain" description="ABC3 transporter permease C-terminal" evidence="7">
    <location>
        <begin position="198"/>
        <end position="308"/>
    </location>
</feature>
<comment type="caution">
    <text evidence="8">The sequence shown here is derived from an EMBL/GenBank/DDBJ whole genome shotgun (WGS) entry which is preliminary data.</text>
</comment>
<keyword evidence="3 6" id="KW-0812">Transmembrane</keyword>
<accession>A0A543ATE8</accession>
<sequence length="645" mass="66427">MGKLAWMLLRGGGKRGLLGSALTFAAVAVTTALIMFAIAGNFAFDERGQRSSWRDPVEAVETATAIQATKVDAVADSSIVTVYLAATGDGAPPIPPGMSAFPKPGEVWVSEPLRQLIEELPADQLSDRYGTISGVLGEEAAIHSAELVAVIGVAPDSPALTGSPMNGYSATGISDFEGQGASQKYLQYQVYMLIATVLMVVPLLVFGGAAARLTVARRDQRLAALRLIGATPGQVVRLTVAEAMLTAAAGAVVGVAGYAAALPLVRYIEIDGATWYPSDLWPAWWAVAATVAAIPLLVGLSAVVGLRRVVISPLGVARRHTPPGLRAVRLGVLAALIVAFLVMSQRFIGMGAFGLALLVSMLGATLWAINLVGPWVVGLLGKIVAGLSRRGSTLLAGRRLSDDPRSVWRTISGIALTGFVAGFVGVLLPAEVGETPAEVTMSIELSSDEAEATSAYVAETLAPAEVSELEGDGVTTLMFTTANDPAELDRFRTGLAAVSPGGIAVTDVDVNRPTNQLMVDIGTGVLTVMVVSIVIAMVSTAVAGASSILDRRQTYSLMHLAGTPMKVLNAARRKETLIPLVIMGGGAIATGVTLALPFAAGQGVQGSVFGLLATAALGLVGVLAAGAATRPLLASVMRDTSPRPD</sequence>
<protein>
    <submittedName>
        <fullName evidence="8">FtsX-like permease family protein</fullName>
    </submittedName>
</protein>
<feature type="transmembrane region" description="Helical" evidence="6">
    <location>
        <begin position="606"/>
        <end position="628"/>
    </location>
</feature>
<dbReference type="Pfam" id="PF02687">
    <property type="entry name" value="FtsX"/>
    <property type="match status" value="1"/>
</dbReference>
<name>A0A543ATE8_9ACTN</name>
<feature type="transmembrane region" description="Helical" evidence="6">
    <location>
        <begin position="21"/>
        <end position="44"/>
    </location>
</feature>
<feature type="transmembrane region" description="Helical" evidence="6">
    <location>
        <begin position="525"/>
        <end position="549"/>
    </location>
</feature>
<feature type="transmembrane region" description="Helical" evidence="6">
    <location>
        <begin position="354"/>
        <end position="385"/>
    </location>
</feature>
<dbReference type="EMBL" id="VFOW01000001">
    <property type="protein sequence ID" value="TQL75870.1"/>
    <property type="molecule type" value="Genomic_DNA"/>
</dbReference>
<comment type="subcellular location">
    <subcellularLocation>
        <location evidence="1">Cell membrane</location>
        <topology evidence="1">Multi-pass membrane protein</topology>
    </subcellularLocation>
</comment>
<proteinExistence type="predicted"/>
<feature type="transmembrane region" description="Helical" evidence="6">
    <location>
        <begin position="281"/>
        <end position="306"/>
    </location>
</feature>
<evidence type="ECO:0000256" key="1">
    <source>
        <dbReference type="ARBA" id="ARBA00004651"/>
    </source>
</evidence>
<evidence type="ECO:0000256" key="2">
    <source>
        <dbReference type="ARBA" id="ARBA00022475"/>
    </source>
</evidence>
<dbReference type="InterPro" id="IPR003838">
    <property type="entry name" value="ABC3_permease_C"/>
</dbReference>
<gene>
    <name evidence="8" type="ORF">FB566_1385</name>
</gene>
<dbReference type="AlphaFoldDB" id="A0A543ATE8"/>
<evidence type="ECO:0000313" key="9">
    <source>
        <dbReference type="Proteomes" id="UP000317043"/>
    </source>
</evidence>
<dbReference type="GO" id="GO:0005886">
    <property type="term" value="C:plasma membrane"/>
    <property type="evidence" value="ECO:0007669"/>
    <property type="project" value="UniProtKB-SubCell"/>
</dbReference>
<keyword evidence="5 6" id="KW-0472">Membrane</keyword>
<organism evidence="8 9">
    <name type="scientific">Stackebrandtia endophytica</name>
    <dbReference type="NCBI Taxonomy" id="1496996"/>
    <lineage>
        <taxon>Bacteria</taxon>
        <taxon>Bacillati</taxon>
        <taxon>Actinomycetota</taxon>
        <taxon>Actinomycetes</taxon>
        <taxon>Glycomycetales</taxon>
        <taxon>Glycomycetaceae</taxon>
        <taxon>Stackebrandtia</taxon>
    </lineage>
</organism>
<dbReference type="Proteomes" id="UP000317043">
    <property type="component" value="Unassembled WGS sequence"/>
</dbReference>
<feature type="transmembrane region" description="Helical" evidence="6">
    <location>
        <begin position="327"/>
        <end position="348"/>
    </location>
</feature>
<keyword evidence="4 6" id="KW-1133">Transmembrane helix</keyword>
<evidence type="ECO:0000256" key="5">
    <source>
        <dbReference type="ARBA" id="ARBA00023136"/>
    </source>
</evidence>
<evidence type="ECO:0000256" key="4">
    <source>
        <dbReference type="ARBA" id="ARBA00022989"/>
    </source>
</evidence>
<dbReference type="InParanoid" id="A0A543ATE8"/>
<feature type="transmembrane region" description="Helical" evidence="6">
    <location>
        <begin position="235"/>
        <end position="261"/>
    </location>
</feature>